<dbReference type="Proteomes" id="UP000181942">
    <property type="component" value="Unassembled WGS sequence"/>
</dbReference>
<gene>
    <name evidence="1" type="ORF">SAMN02787118_119118</name>
</gene>
<reference evidence="1 2" key="1">
    <citation type="submission" date="2016-10" db="EMBL/GenBank/DDBJ databases">
        <authorList>
            <person name="de Groot N.N."/>
        </authorList>
    </citation>
    <scope>NUCLEOTIDE SEQUENCE [LARGE SCALE GENOMIC DNA]</scope>
    <source>
        <strain evidence="1 2">OK461</strain>
    </source>
</reference>
<protein>
    <submittedName>
        <fullName evidence="1">NAD(P)H dehydrogenase (Quinone)</fullName>
    </submittedName>
</protein>
<evidence type="ECO:0000313" key="2">
    <source>
        <dbReference type="Proteomes" id="UP000181942"/>
    </source>
</evidence>
<organism evidence="1 2">
    <name type="scientific">Streptomyces mirabilis</name>
    <dbReference type="NCBI Taxonomy" id="68239"/>
    <lineage>
        <taxon>Bacteria</taxon>
        <taxon>Bacillati</taxon>
        <taxon>Actinomycetota</taxon>
        <taxon>Actinomycetes</taxon>
        <taxon>Kitasatosporales</taxon>
        <taxon>Streptomycetaceae</taxon>
        <taxon>Streptomyces</taxon>
    </lineage>
</organism>
<name>A0A1I2REZ7_9ACTN</name>
<proteinExistence type="predicted"/>
<evidence type="ECO:0000313" key="1">
    <source>
        <dbReference type="EMBL" id="SFG36451.1"/>
    </source>
</evidence>
<sequence length="54" mass="5668">MPELYARIMADADASFAKGELTFTGVELSRLIGRPTTPVGDTVAAEVVDGIDLS</sequence>
<accession>A0A1I2REZ7</accession>
<dbReference type="AlphaFoldDB" id="A0A1I2REZ7"/>
<dbReference type="EMBL" id="FONR01000019">
    <property type="protein sequence ID" value="SFG36451.1"/>
    <property type="molecule type" value="Genomic_DNA"/>
</dbReference>